<organism evidence="2 3">
    <name type="scientific">Streptomyces vastus</name>
    <dbReference type="NCBI Taxonomy" id="285451"/>
    <lineage>
        <taxon>Bacteria</taxon>
        <taxon>Bacillati</taxon>
        <taxon>Actinomycetota</taxon>
        <taxon>Actinomycetes</taxon>
        <taxon>Kitasatosporales</taxon>
        <taxon>Streptomycetaceae</taxon>
        <taxon>Streptomyces</taxon>
    </lineage>
</organism>
<feature type="compositionally biased region" description="Polar residues" evidence="1">
    <location>
        <begin position="34"/>
        <end position="44"/>
    </location>
</feature>
<gene>
    <name evidence="2" type="ORF">GCM10010307_27650</name>
</gene>
<evidence type="ECO:0000256" key="1">
    <source>
        <dbReference type="SAM" id="MobiDB-lite"/>
    </source>
</evidence>
<feature type="region of interest" description="Disordered" evidence="1">
    <location>
        <begin position="72"/>
        <end position="91"/>
    </location>
</feature>
<proteinExistence type="predicted"/>
<name>A0ABN3QSG8_9ACTN</name>
<accession>A0ABN3QSG8</accession>
<reference evidence="2 3" key="1">
    <citation type="journal article" date="2019" name="Int. J. Syst. Evol. Microbiol.">
        <title>The Global Catalogue of Microorganisms (GCM) 10K type strain sequencing project: providing services to taxonomists for standard genome sequencing and annotation.</title>
        <authorList>
            <consortium name="The Broad Institute Genomics Platform"/>
            <consortium name="The Broad Institute Genome Sequencing Center for Infectious Disease"/>
            <person name="Wu L."/>
            <person name="Ma J."/>
        </authorList>
    </citation>
    <scope>NUCLEOTIDE SEQUENCE [LARGE SCALE GENOMIC DNA]</scope>
    <source>
        <strain evidence="2 3">JCM 4524</strain>
    </source>
</reference>
<feature type="compositionally biased region" description="Basic and acidic residues" evidence="1">
    <location>
        <begin position="77"/>
        <end position="91"/>
    </location>
</feature>
<comment type="caution">
    <text evidence="2">The sequence shown here is derived from an EMBL/GenBank/DDBJ whole genome shotgun (WGS) entry which is preliminary data.</text>
</comment>
<dbReference type="Proteomes" id="UP001500151">
    <property type="component" value="Unassembled WGS sequence"/>
</dbReference>
<evidence type="ECO:0000313" key="3">
    <source>
        <dbReference type="Proteomes" id="UP001500151"/>
    </source>
</evidence>
<sequence length="91" mass="9744">MPTEVARALCSLDLVVDLEVVIDLVAIDRGGSDGDSSPAVSGTGTRRAPGPCHRPTVPWESVSPAITPLVQPAPQARIDRRLDPDMEEIFR</sequence>
<evidence type="ECO:0000313" key="2">
    <source>
        <dbReference type="EMBL" id="GAA2633398.1"/>
    </source>
</evidence>
<feature type="region of interest" description="Disordered" evidence="1">
    <location>
        <begin position="28"/>
        <end position="55"/>
    </location>
</feature>
<protein>
    <submittedName>
        <fullName evidence="2">Uncharacterized protein</fullName>
    </submittedName>
</protein>
<keyword evidence="3" id="KW-1185">Reference proteome</keyword>
<dbReference type="EMBL" id="BAAASJ010000030">
    <property type="protein sequence ID" value="GAA2633398.1"/>
    <property type="molecule type" value="Genomic_DNA"/>
</dbReference>